<protein>
    <submittedName>
        <fullName evidence="2">DUF2961 domain-containing protein</fullName>
    </submittedName>
</protein>
<evidence type="ECO:0000313" key="2">
    <source>
        <dbReference type="EMBL" id="UQN29332.1"/>
    </source>
</evidence>
<dbReference type="EMBL" id="CP097218">
    <property type="protein sequence ID" value="UQN29332.1"/>
    <property type="molecule type" value="Genomic_DNA"/>
</dbReference>
<reference evidence="2" key="1">
    <citation type="submission" date="2022-05" db="EMBL/GenBank/DDBJ databases">
        <title>Genomic analysis of Brachybacterium sp. CBA3104.</title>
        <authorList>
            <person name="Roh S.W."/>
            <person name="Kim Y.B."/>
            <person name="Kim Y."/>
        </authorList>
    </citation>
    <scope>NUCLEOTIDE SEQUENCE</scope>
    <source>
        <strain evidence="2">CBA3104</strain>
    </source>
</reference>
<dbReference type="Gene3D" id="2.60.120.1390">
    <property type="match status" value="1"/>
</dbReference>
<evidence type="ECO:0000313" key="3">
    <source>
        <dbReference type="Proteomes" id="UP001055868"/>
    </source>
</evidence>
<proteinExistence type="predicted"/>
<feature type="compositionally biased region" description="Pro residues" evidence="1">
    <location>
        <begin position="1"/>
        <end position="16"/>
    </location>
</feature>
<name>A0ABY4N6B3_9MICO</name>
<organism evidence="2 3">
    <name type="scientific">Brachybacterium kimchii</name>
    <dbReference type="NCBI Taxonomy" id="2942909"/>
    <lineage>
        <taxon>Bacteria</taxon>
        <taxon>Bacillati</taxon>
        <taxon>Actinomycetota</taxon>
        <taxon>Actinomycetes</taxon>
        <taxon>Micrococcales</taxon>
        <taxon>Dermabacteraceae</taxon>
        <taxon>Brachybacterium</taxon>
    </lineage>
</organism>
<evidence type="ECO:0000256" key="1">
    <source>
        <dbReference type="SAM" id="MobiDB-lite"/>
    </source>
</evidence>
<dbReference type="RefSeq" id="WP_249478531.1">
    <property type="nucleotide sequence ID" value="NZ_CP097218.1"/>
</dbReference>
<feature type="region of interest" description="Disordered" evidence="1">
    <location>
        <begin position="1"/>
        <end position="54"/>
    </location>
</feature>
<dbReference type="Pfam" id="PF11175">
    <property type="entry name" value="DUF2961"/>
    <property type="match status" value="1"/>
</dbReference>
<gene>
    <name evidence="2" type="ORF">M4486_17115</name>
</gene>
<accession>A0ABY4N6B3</accession>
<dbReference type="InterPro" id="IPR021345">
    <property type="entry name" value="DUF2961"/>
</dbReference>
<sequence length="395" mass="44146">MHATPPPHSGPPPQGPSAPDLTVLSEARTFSISAENPTGEPGQGGRAEHGEHETAWASRELPIGWKKSPCIDLPGRSTRAFVDVEGPGIIQHMWITVLPEHLRSLVLRVFWDDEDEPSIEVPLGDFFCQGWARYAPVTSQMVTVAPAGGLNCYWPMPFSRRARMEIENLSTEPVEGFFYQVTGSFENVTGRDLRLHAQWRRSDPVDAQSPHVVLDGVRGAGHYVGTYLAWETHRTAWWGEGEVKVYIDDDLEEARHGEGGEGLEAPSIFPTICGTGTEDYVGGAWAFEHPAGAYAEYSTPYLGMPQVIRPDGFGDSLTRFGLYRWHVPDPIRFRERIRVTVQALGFARPVDGKVRYRPLREDVATTAFWYQTEPHAPFAEDPHWQTPTWDGMDVT</sequence>
<keyword evidence="3" id="KW-1185">Reference proteome</keyword>
<dbReference type="Proteomes" id="UP001055868">
    <property type="component" value="Chromosome"/>
</dbReference>